<dbReference type="OrthoDB" id="7502553at2"/>
<dbReference type="Pfam" id="PF00300">
    <property type="entry name" value="His_Phos_1"/>
    <property type="match status" value="1"/>
</dbReference>
<comment type="caution">
    <text evidence="1">The sequence shown here is derived from an EMBL/GenBank/DDBJ whole genome shotgun (WGS) entry which is preliminary data.</text>
</comment>
<dbReference type="Proteomes" id="UP000318416">
    <property type="component" value="Unassembled WGS sequence"/>
</dbReference>
<reference evidence="1 2" key="1">
    <citation type="submission" date="2019-06" db="EMBL/GenBank/DDBJ databases">
        <title>Sequencing the genomes of 1000 actinobacteria strains.</title>
        <authorList>
            <person name="Klenk H.-P."/>
        </authorList>
    </citation>
    <scope>NUCLEOTIDE SEQUENCE [LARGE SCALE GENOMIC DNA]</scope>
    <source>
        <strain evidence="1 2">DSM 41649</strain>
    </source>
</reference>
<proteinExistence type="predicted"/>
<dbReference type="Gene3D" id="3.40.50.1240">
    <property type="entry name" value="Phosphoglycerate mutase-like"/>
    <property type="match status" value="1"/>
</dbReference>
<evidence type="ECO:0000313" key="1">
    <source>
        <dbReference type="EMBL" id="TWE15922.1"/>
    </source>
</evidence>
<dbReference type="RefSeq" id="WP_145787717.1">
    <property type="nucleotide sequence ID" value="NZ_BAAABR010000026.1"/>
</dbReference>
<organism evidence="1 2">
    <name type="scientific">Kitasatospora atroaurantiaca</name>
    <dbReference type="NCBI Taxonomy" id="285545"/>
    <lineage>
        <taxon>Bacteria</taxon>
        <taxon>Bacillati</taxon>
        <taxon>Actinomycetota</taxon>
        <taxon>Actinomycetes</taxon>
        <taxon>Kitasatosporales</taxon>
        <taxon>Streptomycetaceae</taxon>
        <taxon>Kitasatospora</taxon>
    </lineage>
</organism>
<dbReference type="InterPro" id="IPR029033">
    <property type="entry name" value="His_PPase_superfam"/>
</dbReference>
<evidence type="ECO:0000313" key="2">
    <source>
        <dbReference type="Proteomes" id="UP000318416"/>
    </source>
</evidence>
<keyword evidence="2" id="KW-1185">Reference proteome</keyword>
<dbReference type="EMBL" id="VIVR01000001">
    <property type="protein sequence ID" value="TWE15922.1"/>
    <property type="molecule type" value="Genomic_DNA"/>
</dbReference>
<accession>A0A561EK29</accession>
<name>A0A561EK29_9ACTN</name>
<sequence length="188" mass="19903">MTVRVTLVSAAMSEAMRAARFDDDSPLDAAGLRQARAAAVGLPTHDQVHVSPSARCRRTAEALGLRAEPLPELRGRAMGSWRGRSLDEVSAAEPDEVGSWLSDPAFAPPGGETLLDLLTRVGGWLDSLSPDAGRLLAVVEPDVVRAAVLHALGAPGPAFWRLDVQPLSVTELSGRAGRWNARCGRPVT</sequence>
<dbReference type="AlphaFoldDB" id="A0A561EK29"/>
<dbReference type="SMART" id="SM00855">
    <property type="entry name" value="PGAM"/>
    <property type="match status" value="1"/>
</dbReference>
<protein>
    <submittedName>
        <fullName evidence="1">Broad specificity phosphatase PhoE</fullName>
    </submittedName>
</protein>
<dbReference type="SUPFAM" id="SSF53254">
    <property type="entry name" value="Phosphoglycerate mutase-like"/>
    <property type="match status" value="1"/>
</dbReference>
<gene>
    <name evidence="1" type="ORF">FB465_0874</name>
</gene>
<dbReference type="CDD" id="cd07067">
    <property type="entry name" value="HP_PGM_like"/>
    <property type="match status" value="1"/>
</dbReference>
<dbReference type="InterPro" id="IPR013078">
    <property type="entry name" value="His_Pase_superF_clade-1"/>
</dbReference>